<feature type="compositionally biased region" description="Polar residues" evidence="1">
    <location>
        <begin position="112"/>
        <end position="123"/>
    </location>
</feature>
<proteinExistence type="predicted"/>
<gene>
    <name evidence="2" type="ORF">PACLA_8A032093</name>
</gene>
<dbReference type="Proteomes" id="UP001152795">
    <property type="component" value="Unassembled WGS sequence"/>
</dbReference>
<dbReference type="OrthoDB" id="5986687at2759"/>
<dbReference type="EMBL" id="CACRXK020010929">
    <property type="protein sequence ID" value="CAB4020391.1"/>
    <property type="molecule type" value="Genomic_DNA"/>
</dbReference>
<keyword evidence="3" id="KW-1185">Reference proteome</keyword>
<evidence type="ECO:0000256" key="1">
    <source>
        <dbReference type="SAM" id="MobiDB-lite"/>
    </source>
</evidence>
<name>A0A7D9IZR9_PARCT</name>
<comment type="caution">
    <text evidence="2">The sequence shown here is derived from an EMBL/GenBank/DDBJ whole genome shotgun (WGS) entry which is preliminary data.</text>
</comment>
<accession>A0A7D9IZR9</accession>
<dbReference type="AlphaFoldDB" id="A0A7D9IZR9"/>
<reference evidence="2" key="1">
    <citation type="submission" date="2020-04" db="EMBL/GenBank/DDBJ databases">
        <authorList>
            <person name="Alioto T."/>
            <person name="Alioto T."/>
            <person name="Gomez Garrido J."/>
        </authorList>
    </citation>
    <scope>NUCLEOTIDE SEQUENCE</scope>
    <source>
        <strain evidence="2">A484AB</strain>
    </source>
</reference>
<feature type="region of interest" description="Disordered" evidence="1">
    <location>
        <begin position="106"/>
        <end position="138"/>
    </location>
</feature>
<evidence type="ECO:0000313" key="2">
    <source>
        <dbReference type="EMBL" id="CAB4020391.1"/>
    </source>
</evidence>
<evidence type="ECO:0000313" key="3">
    <source>
        <dbReference type="Proteomes" id="UP001152795"/>
    </source>
</evidence>
<organism evidence="2 3">
    <name type="scientific">Paramuricea clavata</name>
    <name type="common">Red gorgonian</name>
    <name type="synonym">Violescent sea-whip</name>
    <dbReference type="NCBI Taxonomy" id="317549"/>
    <lineage>
        <taxon>Eukaryota</taxon>
        <taxon>Metazoa</taxon>
        <taxon>Cnidaria</taxon>
        <taxon>Anthozoa</taxon>
        <taxon>Octocorallia</taxon>
        <taxon>Malacalcyonacea</taxon>
        <taxon>Plexauridae</taxon>
        <taxon>Paramuricea</taxon>
    </lineage>
</organism>
<protein>
    <submittedName>
        <fullName evidence="2">Uncharacterized protein</fullName>
    </submittedName>
</protein>
<sequence length="253" mass="29348">MAFKESLQTSVKESQLEDFSNNAIAKSLSMKNRRAAGNWQQLVRAIDIQKSEKSTELKHDRNKLLGKRDEIETRTVSLSSKKSLSFQQEKPALLKVYDSLMASIEKEKRTKSGSVSESITRHTQSSERKKVARKNVSISLNELQKRGPKASVKSKEQTVEKVQNIGFDDRGREHTRPQSAFDYTEEEKDINRRLYCSPTALPRIHLQTSHRPRFRSFDKDEEEYRRKILQRGILERYSSMQIFTSPETVAYYA</sequence>